<evidence type="ECO:0000313" key="3">
    <source>
        <dbReference type="EnsemblMetazoa" id="HelroP172358"/>
    </source>
</evidence>
<dbReference type="KEGG" id="hro:HELRODRAFT_172358"/>
<dbReference type="HOGENOM" id="CLU_2186771_0_0_1"/>
<evidence type="ECO:0000313" key="4">
    <source>
        <dbReference type="Proteomes" id="UP000015101"/>
    </source>
</evidence>
<reference evidence="4" key="1">
    <citation type="submission" date="2012-12" db="EMBL/GenBank/DDBJ databases">
        <authorList>
            <person name="Hellsten U."/>
            <person name="Grimwood J."/>
            <person name="Chapman J.A."/>
            <person name="Shapiro H."/>
            <person name="Aerts A."/>
            <person name="Otillar R.P."/>
            <person name="Terry A.Y."/>
            <person name="Boore J.L."/>
            <person name="Simakov O."/>
            <person name="Marletaz F."/>
            <person name="Cho S.-J."/>
            <person name="Edsinger-Gonzales E."/>
            <person name="Havlak P."/>
            <person name="Kuo D.-H."/>
            <person name="Larsson T."/>
            <person name="Lv J."/>
            <person name="Arendt D."/>
            <person name="Savage R."/>
            <person name="Osoegawa K."/>
            <person name="de Jong P."/>
            <person name="Lindberg D.R."/>
            <person name="Seaver E.C."/>
            <person name="Weisblat D.A."/>
            <person name="Putnam N.H."/>
            <person name="Grigoriev I.V."/>
            <person name="Rokhsar D.S."/>
        </authorList>
    </citation>
    <scope>NUCLEOTIDE SEQUENCE</scope>
</reference>
<feature type="compositionally biased region" description="Low complexity" evidence="1">
    <location>
        <begin position="1"/>
        <end position="21"/>
    </location>
</feature>
<organism evidence="3 4">
    <name type="scientific">Helobdella robusta</name>
    <name type="common">Californian leech</name>
    <dbReference type="NCBI Taxonomy" id="6412"/>
    <lineage>
        <taxon>Eukaryota</taxon>
        <taxon>Metazoa</taxon>
        <taxon>Spiralia</taxon>
        <taxon>Lophotrochozoa</taxon>
        <taxon>Annelida</taxon>
        <taxon>Clitellata</taxon>
        <taxon>Hirudinea</taxon>
        <taxon>Rhynchobdellida</taxon>
        <taxon>Glossiphoniidae</taxon>
        <taxon>Helobdella</taxon>
    </lineage>
</organism>
<dbReference type="CTD" id="20203979"/>
<proteinExistence type="predicted"/>
<reference evidence="2 4" key="2">
    <citation type="journal article" date="2013" name="Nature">
        <title>Insights into bilaterian evolution from three spiralian genomes.</title>
        <authorList>
            <person name="Simakov O."/>
            <person name="Marletaz F."/>
            <person name="Cho S.J."/>
            <person name="Edsinger-Gonzales E."/>
            <person name="Havlak P."/>
            <person name="Hellsten U."/>
            <person name="Kuo D.H."/>
            <person name="Larsson T."/>
            <person name="Lv J."/>
            <person name="Arendt D."/>
            <person name="Savage R."/>
            <person name="Osoegawa K."/>
            <person name="de Jong P."/>
            <person name="Grimwood J."/>
            <person name="Chapman J.A."/>
            <person name="Shapiro H."/>
            <person name="Aerts A."/>
            <person name="Otillar R.P."/>
            <person name="Terry A.Y."/>
            <person name="Boore J.L."/>
            <person name="Grigoriev I.V."/>
            <person name="Lindberg D.R."/>
            <person name="Seaver E.C."/>
            <person name="Weisblat D.A."/>
            <person name="Putnam N.H."/>
            <person name="Rokhsar D.S."/>
        </authorList>
    </citation>
    <scope>NUCLEOTIDE SEQUENCE</scope>
</reference>
<gene>
    <name evidence="3" type="primary">20203979</name>
    <name evidence="2" type="ORF">HELRODRAFT_172358</name>
</gene>
<dbReference type="EMBL" id="AMQM01004173">
    <property type="status" value="NOT_ANNOTATED_CDS"/>
    <property type="molecule type" value="Genomic_DNA"/>
</dbReference>
<dbReference type="Proteomes" id="UP000015101">
    <property type="component" value="Unassembled WGS sequence"/>
</dbReference>
<evidence type="ECO:0000313" key="2">
    <source>
        <dbReference type="EMBL" id="ESO04688.1"/>
    </source>
</evidence>
<dbReference type="InParanoid" id="T1F580"/>
<feature type="region of interest" description="Disordered" evidence="1">
    <location>
        <begin position="1"/>
        <end position="29"/>
    </location>
</feature>
<protein>
    <submittedName>
        <fullName evidence="2 3">Uncharacterized protein</fullName>
    </submittedName>
</protein>
<dbReference type="AlphaFoldDB" id="T1F580"/>
<dbReference type="EMBL" id="KB096457">
    <property type="protein sequence ID" value="ESO04688.1"/>
    <property type="molecule type" value="Genomic_DNA"/>
</dbReference>
<dbReference type="RefSeq" id="XP_009017267.1">
    <property type="nucleotide sequence ID" value="XM_009019019.1"/>
</dbReference>
<name>T1F580_HELRO</name>
<reference evidence="3" key="3">
    <citation type="submission" date="2015-06" db="UniProtKB">
        <authorList>
            <consortium name="EnsemblMetazoa"/>
        </authorList>
    </citation>
    <scope>IDENTIFICATION</scope>
</reference>
<keyword evidence="4" id="KW-1185">Reference proteome</keyword>
<dbReference type="GeneID" id="20203979"/>
<sequence length="109" mass="12512">MVSEASNYSTSPNHSSSHASNKQLPPGPVLLHNKNFSNYNLSSKKLNRLNYLPASYPTVTQISNILDSRLFKKRKHDYQVATQSTYQDKTFITRHLKYISTQNFTINSF</sequence>
<evidence type="ECO:0000256" key="1">
    <source>
        <dbReference type="SAM" id="MobiDB-lite"/>
    </source>
</evidence>
<accession>T1F580</accession>
<dbReference type="EnsemblMetazoa" id="HelroT172358">
    <property type="protein sequence ID" value="HelroP172358"/>
    <property type="gene ID" value="HelroG172358"/>
</dbReference>